<sequence>MAEYLVQGESITAVADAIREKGGTTAPLSFPTGMAEAVRDIPSGGTDISLGLTAATVDQTIKVKAVDTDGVPTAWEAVDAAGGVEWYEVIDTETTEAVNDLIISTDKNGRPISGYHALAMVLCFMIPADSTQTSNSGNVWVYPLTTAGLSCGLRIIQSVAGWKTISRTYNHLYAGSNRAIFVSGAEQAATFDGSYNDVFNGVRLYVNIAGDHLPVGTKVRCLVLSKGWKA</sequence>
<reference evidence="1" key="1">
    <citation type="journal article" date="2021" name="Proc. Natl. Acad. Sci. U.S.A.">
        <title>A Catalog of Tens of Thousands of Viruses from Human Metagenomes Reveals Hidden Associations with Chronic Diseases.</title>
        <authorList>
            <person name="Tisza M.J."/>
            <person name="Buck C.B."/>
        </authorList>
    </citation>
    <scope>NUCLEOTIDE SEQUENCE</scope>
    <source>
        <strain evidence="1">CtD2Q91</strain>
    </source>
</reference>
<protein>
    <submittedName>
        <fullName evidence="1">Uncharacterized protein</fullName>
    </submittedName>
</protein>
<name>A0A8S5PNS5_9CAUD</name>
<dbReference type="EMBL" id="BK015471">
    <property type="protein sequence ID" value="DAE08506.1"/>
    <property type="molecule type" value="Genomic_DNA"/>
</dbReference>
<organism evidence="1">
    <name type="scientific">Siphoviridae sp. ctD2Q91</name>
    <dbReference type="NCBI Taxonomy" id="2825383"/>
    <lineage>
        <taxon>Viruses</taxon>
        <taxon>Duplodnaviria</taxon>
        <taxon>Heunggongvirae</taxon>
        <taxon>Uroviricota</taxon>
        <taxon>Caudoviricetes</taxon>
    </lineage>
</organism>
<evidence type="ECO:0000313" key="1">
    <source>
        <dbReference type="EMBL" id="DAE08506.1"/>
    </source>
</evidence>
<accession>A0A8S5PNS5</accession>
<proteinExistence type="predicted"/>